<reference evidence="2 3" key="1">
    <citation type="submission" date="2024-09" db="EMBL/GenBank/DDBJ databases">
        <authorList>
            <person name="Sun Q."/>
            <person name="Mori K."/>
        </authorList>
    </citation>
    <scope>NUCLEOTIDE SEQUENCE [LARGE SCALE GENOMIC DNA]</scope>
    <source>
        <strain evidence="2 3">CCM 7650</strain>
    </source>
</reference>
<dbReference type="SUPFAM" id="SSF53474">
    <property type="entry name" value="alpha/beta-Hydrolases"/>
    <property type="match status" value="1"/>
</dbReference>
<dbReference type="Proteomes" id="UP001589797">
    <property type="component" value="Unassembled WGS sequence"/>
</dbReference>
<comment type="caution">
    <text evidence="2">The sequence shown here is derived from an EMBL/GenBank/DDBJ whole genome shotgun (WGS) entry which is preliminary data.</text>
</comment>
<dbReference type="InterPro" id="IPR000073">
    <property type="entry name" value="AB_hydrolase_1"/>
</dbReference>
<dbReference type="EMBL" id="JBHLWI010000029">
    <property type="protein sequence ID" value="MFC0263150.1"/>
    <property type="molecule type" value="Genomic_DNA"/>
</dbReference>
<feature type="domain" description="AB hydrolase-1" evidence="1">
    <location>
        <begin position="45"/>
        <end position="287"/>
    </location>
</feature>
<gene>
    <name evidence="2" type="ORF">ACFFIP_10690</name>
</gene>
<dbReference type="Gene3D" id="3.40.50.1820">
    <property type="entry name" value="alpha/beta hydrolase"/>
    <property type="match status" value="1"/>
</dbReference>
<dbReference type="InterPro" id="IPR050266">
    <property type="entry name" value="AB_hydrolase_sf"/>
</dbReference>
<name>A0ABV6FTE6_9BACT</name>
<keyword evidence="3" id="KW-1185">Reference proteome</keyword>
<dbReference type="Pfam" id="PF12697">
    <property type="entry name" value="Abhydrolase_6"/>
    <property type="match status" value="1"/>
</dbReference>
<evidence type="ECO:0000313" key="2">
    <source>
        <dbReference type="EMBL" id="MFC0263150.1"/>
    </source>
</evidence>
<evidence type="ECO:0000313" key="3">
    <source>
        <dbReference type="Proteomes" id="UP001589797"/>
    </source>
</evidence>
<dbReference type="InterPro" id="IPR029058">
    <property type="entry name" value="AB_hydrolase_fold"/>
</dbReference>
<dbReference type="PANTHER" id="PTHR43798">
    <property type="entry name" value="MONOACYLGLYCEROL LIPASE"/>
    <property type="match status" value="1"/>
</dbReference>
<sequence>METINKKLRSQLATLIILIITGIHATAFGQDYSFAVEKIGSGKPVIFIPGLISSGEVWQSTAQQLADDYECHILTLPGYAGQAPLSDCPYLESFKLEILKYIKENQLKDVQLVGHSIGGFISMLIALEDKRSIQQLVIVDAMPFFAQTFSPDMQTDFNEEAAKKYMKTFEGLEEVQVRQYRKQVAQSMTKREEYWDKMVDWAMQSDAKTEAYSSHEMLGNDIREKLRDIKIPITVFAAHDENPDFPTYTKQAVEETYLAQYQKAPNLQLIIAEGSRHFIMLDQEEWFHQQLLSVLK</sequence>
<keyword evidence="2" id="KW-0378">Hydrolase</keyword>
<dbReference type="RefSeq" id="WP_382387619.1">
    <property type="nucleotide sequence ID" value="NZ_JBHLWI010000029.1"/>
</dbReference>
<dbReference type="GO" id="GO:0016787">
    <property type="term" value="F:hydrolase activity"/>
    <property type="evidence" value="ECO:0007669"/>
    <property type="project" value="UniProtKB-KW"/>
</dbReference>
<accession>A0ABV6FTE6</accession>
<protein>
    <submittedName>
        <fullName evidence="2">Alpha/beta fold hydrolase</fullName>
    </submittedName>
</protein>
<evidence type="ECO:0000259" key="1">
    <source>
        <dbReference type="Pfam" id="PF12697"/>
    </source>
</evidence>
<organism evidence="2 3">
    <name type="scientific">Fontibacter flavus</name>
    <dbReference type="NCBI Taxonomy" id="654838"/>
    <lineage>
        <taxon>Bacteria</taxon>
        <taxon>Pseudomonadati</taxon>
        <taxon>Bacteroidota</taxon>
        <taxon>Cytophagia</taxon>
        <taxon>Cytophagales</taxon>
        <taxon>Cyclobacteriaceae</taxon>
        <taxon>Fontibacter</taxon>
    </lineage>
</organism>
<proteinExistence type="predicted"/>